<accession>A0AAN7VXE8</accession>
<evidence type="ECO:0000313" key="1">
    <source>
        <dbReference type="EMBL" id="KAK5690565.1"/>
    </source>
</evidence>
<dbReference type="Proteomes" id="UP001310594">
    <property type="component" value="Unassembled WGS sequence"/>
</dbReference>
<protein>
    <submittedName>
        <fullName evidence="1">Uncharacterized protein</fullName>
    </submittedName>
</protein>
<comment type="caution">
    <text evidence="1">The sequence shown here is derived from an EMBL/GenBank/DDBJ whole genome shotgun (WGS) entry which is preliminary data.</text>
</comment>
<dbReference type="EMBL" id="JAVRQU010000024">
    <property type="protein sequence ID" value="KAK5690565.1"/>
    <property type="molecule type" value="Genomic_DNA"/>
</dbReference>
<proteinExistence type="predicted"/>
<reference evidence="1" key="1">
    <citation type="submission" date="2023-08" db="EMBL/GenBank/DDBJ databases">
        <title>Black Yeasts Isolated from many extreme environments.</title>
        <authorList>
            <person name="Coleine C."/>
            <person name="Stajich J.E."/>
            <person name="Selbmann L."/>
        </authorList>
    </citation>
    <scope>NUCLEOTIDE SEQUENCE</scope>
    <source>
        <strain evidence="1">CCFEE 5810</strain>
    </source>
</reference>
<dbReference type="PROSITE" id="PS50096">
    <property type="entry name" value="IQ"/>
    <property type="match status" value="1"/>
</dbReference>
<gene>
    <name evidence="1" type="ORF">LTR97_012118</name>
</gene>
<sequence length="424" mass="48645">MDVPDHVWDQLRLEECLDKEAQLPFRGFDLERHEVHPLFAPEKFPDADYDALLPASRDYPPGSALEQCYYEAVYPPNRPLTGKEMRRVKAEFINLANILTFHRDEHTNLRGAHCEPAQGENDVDLAGSWQDFAGWKSSVYYSELTYDNLVNAYKQTDGVNFDGGLAVDNIMFAKILCHELAHAGVFYRFGECFRGLRVDFDWETMVWGCTLTIGHQGAYLHLEEWPGIAMANAYLRRDAPLMVCGRPEKAERYWHIPPRWLLQLCSEDFWDSVVPKKGREAPYVPKLYGMRSIPNPCKCSTCLSNKEFWDFDDLEKLGRQPVPNSPSCRAGLVLEWVPNVYEKQPLECVPEGYVLLEDGKMVPQKYAKRFVEPKAMGHGWLDTRIARKTKGRIQQFYRMHLAKKAKKAEAAEAKAAETKVAESS</sequence>
<organism evidence="1 2">
    <name type="scientific">Elasticomyces elasticus</name>
    <dbReference type="NCBI Taxonomy" id="574655"/>
    <lineage>
        <taxon>Eukaryota</taxon>
        <taxon>Fungi</taxon>
        <taxon>Dikarya</taxon>
        <taxon>Ascomycota</taxon>
        <taxon>Pezizomycotina</taxon>
        <taxon>Dothideomycetes</taxon>
        <taxon>Dothideomycetidae</taxon>
        <taxon>Mycosphaerellales</taxon>
        <taxon>Teratosphaeriaceae</taxon>
        <taxon>Elasticomyces</taxon>
    </lineage>
</organism>
<evidence type="ECO:0000313" key="2">
    <source>
        <dbReference type="Proteomes" id="UP001310594"/>
    </source>
</evidence>
<dbReference type="AlphaFoldDB" id="A0AAN7VXE8"/>
<name>A0AAN7VXE8_9PEZI</name>